<keyword evidence="6" id="KW-1185">Reference proteome</keyword>
<evidence type="ECO:0000256" key="4">
    <source>
        <dbReference type="ARBA" id="ARBA00023270"/>
    </source>
</evidence>
<evidence type="ECO:0000256" key="2">
    <source>
        <dbReference type="ARBA" id="ARBA00012060"/>
    </source>
</evidence>
<dbReference type="Gene3D" id="3.20.20.70">
    <property type="entry name" value="Aldolase class I"/>
    <property type="match status" value="1"/>
</dbReference>
<dbReference type="RefSeq" id="WP_264511759.1">
    <property type="nucleotide sequence ID" value="NZ_JAPDDR010000002.1"/>
</dbReference>
<dbReference type="Pfam" id="PF01487">
    <property type="entry name" value="DHquinase_I"/>
    <property type="match status" value="1"/>
</dbReference>
<dbReference type="Proteomes" id="UP001165653">
    <property type="component" value="Unassembled WGS sequence"/>
</dbReference>
<evidence type="ECO:0000313" key="5">
    <source>
        <dbReference type="EMBL" id="MCW1912886.1"/>
    </source>
</evidence>
<dbReference type="SUPFAM" id="SSF51569">
    <property type="entry name" value="Aldolase"/>
    <property type="match status" value="1"/>
</dbReference>
<name>A0ABT3G044_9BACT</name>
<evidence type="ECO:0000256" key="3">
    <source>
        <dbReference type="ARBA" id="ARBA00023239"/>
    </source>
</evidence>
<dbReference type="CDD" id="cd00502">
    <property type="entry name" value="DHQase_I"/>
    <property type="match status" value="1"/>
</dbReference>
<dbReference type="InterPro" id="IPR001381">
    <property type="entry name" value="DHquinase_I"/>
</dbReference>
<dbReference type="InterPro" id="IPR013785">
    <property type="entry name" value="Aldolase_TIM"/>
</dbReference>
<evidence type="ECO:0000256" key="1">
    <source>
        <dbReference type="ARBA" id="ARBA00001864"/>
    </source>
</evidence>
<organism evidence="5 6">
    <name type="scientific">Luteolibacter rhizosphaerae</name>
    <dbReference type="NCBI Taxonomy" id="2989719"/>
    <lineage>
        <taxon>Bacteria</taxon>
        <taxon>Pseudomonadati</taxon>
        <taxon>Verrucomicrobiota</taxon>
        <taxon>Verrucomicrobiia</taxon>
        <taxon>Verrucomicrobiales</taxon>
        <taxon>Verrucomicrobiaceae</taxon>
        <taxon>Luteolibacter</taxon>
    </lineage>
</organism>
<accession>A0ABT3G044</accession>
<comment type="caution">
    <text evidence="5">The sequence shown here is derived from an EMBL/GenBank/DDBJ whole genome shotgun (WGS) entry which is preliminary data.</text>
</comment>
<dbReference type="EC" id="4.2.1.10" evidence="2"/>
<reference evidence="5" key="1">
    <citation type="submission" date="2022-10" db="EMBL/GenBank/DDBJ databases">
        <title>Luteolibacter sp. GHJ8, whole genome shotgun sequencing project.</title>
        <authorList>
            <person name="Zhao G."/>
            <person name="Shen L."/>
        </authorList>
    </citation>
    <scope>NUCLEOTIDE SEQUENCE</scope>
    <source>
        <strain evidence="5">GHJ8</strain>
    </source>
</reference>
<dbReference type="PANTHER" id="PTHR43699">
    <property type="entry name" value="3-DEHYDROQUINATE DEHYDRATASE"/>
    <property type="match status" value="1"/>
</dbReference>
<dbReference type="InterPro" id="IPR050146">
    <property type="entry name" value="Type-I_3-dehydroquinase"/>
</dbReference>
<gene>
    <name evidence="5" type="ORF">OJ996_04840</name>
</gene>
<dbReference type="PANTHER" id="PTHR43699:SF1">
    <property type="entry name" value="3-DEHYDROQUINATE DEHYDRATASE"/>
    <property type="match status" value="1"/>
</dbReference>
<protein>
    <recommendedName>
        <fullName evidence="2">3-dehydroquinate dehydratase</fullName>
        <ecNumber evidence="2">4.2.1.10</ecNumber>
    </recommendedName>
</protein>
<comment type="catalytic activity">
    <reaction evidence="1">
        <text>3-dehydroquinate = 3-dehydroshikimate + H2O</text>
        <dbReference type="Rhea" id="RHEA:21096"/>
        <dbReference type="ChEBI" id="CHEBI:15377"/>
        <dbReference type="ChEBI" id="CHEBI:16630"/>
        <dbReference type="ChEBI" id="CHEBI:32364"/>
        <dbReference type="EC" id="4.2.1.10"/>
    </reaction>
</comment>
<keyword evidence="4" id="KW-0704">Schiff base</keyword>
<dbReference type="EMBL" id="JAPDDR010000002">
    <property type="protein sequence ID" value="MCW1912886.1"/>
    <property type="molecule type" value="Genomic_DNA"/>
</dbReference>
<keyword evidence="3" id="KW-0456">Lyase</keyword>
<proteinExistence type="predicted"/>
<evidence type="ECO:0000313" key="6">
    <source>
        <dbReference type="Proteomes" id="UP001165653"/>
    </source>
</evidence>
<sequence>MSSQRPVLKPYQPLVVGSFGNAESLAAASIAEARVACDLIEIRLDLLDVEDILTGSRPWVHLEGLPLLFTARRGDEGGAGDLDAGKRLELLRASLPDAAIIDIELASVDVSGSLKEELREQGLSWVASWHDFEGRDDSFGRIPELAAEAAKAGASCFKAAVRLHDLEGLKKLVALQKAGAEIPLALMGMGPLAPASRVLCAQHGGVLNYGYIGNAPTAPGQWSARLLKEAIADSVGI</sequence>